<dbReference type="PANTHER" id="PTHR21139">
    <property type="entry name" value="TRIOSEPHOSPHATE ISOMERASE"/>
    <property type="match status" value="1"/>
</dbReference>
<protein>
    <recommendedName>
        <fullName evidence="3">Triosephosphate isomerase</fullName>
        <ecNumber evidence="3">5.3.1.1</ecNumber>
    </recommendedName>
</protein>
<sequence>MRLRTLGRGPVTCPVLWIGTSFKMTKTRAQAVAYATRLRSALGGGVPGVQPFVVPSATALAEVSAVFGDDPRVLTGAQNAHWADEGAWTGEISVVQAADAGARIIEIGHSERREHFGETDTTVALKVATALRHGLTPLVCCGESADVLARGGSAQYVLDQVAAAFDGLADTSRALIAYEPVWAIGEHGREPDPREIADVHLALAAEWGDRVAGVLYGGSVNPRNASRLLCVPGVGGLFVGRAAWHVDGYLALVETARRHVEAAA</sequence>
<reference evidence="5" key="1">
    <citation type="journal article" date="2019" name="Int. J. Syst. Evol. Microbiol.">
        <title>The Global Catalogue of Microorganisms (GCM) 10K type strain sequencing project: providing services to taxonomists for standard genome sequencing and annotation.</title>
        <authorList>
            <consortium name="The Broad Institute Genomics Platform"/>
            <consortium name="The Broad Institute Genome Sequencing Center for Infectious Disease"/>
            <person name="Wu L."/>
            <person name="Ma J."/>
        </authorList>
    </citation>
    <scope>NUCLEOTIDE SEQUENCE [LARGE SCALE GENOMIC DNA]</scope>
    <source>
        <strain evidence="5">JCM 4855</strain>
    </source>
</reference>
<evidence type="ECO:0000256" key="3">
    <source>
        <dbReference type="RuleBase" id="RU363013"/>
    </source>
</evidence>
<dbReference type="EMBL" id="JBHSYM010000111">
    <property type="protein sequence ID" value="MFC7017928.1"/>
    <property type="molecule type" value="Genomic_DNA"/>
</dbReference>
<dbReference type="CDD" id="cd00311">
    <property type="entry name" value="TIM"/>
    <property type="match status" value="1"/>
</dbReference>
<comment type="pathway">
    <text evidence="3">Carbohydrate degradation; glycolysis; D-glyceraldehyde 3-phosphate from glycerone phosphate: step 1/1.</text>
</comment>
<keyword evidence="3" id="KW-0324">Glycolysis</keyword>
<keyword evidence="3" id="KW-0963">Cytoplasm</keyword>
<keyword evidence="5" id="KW-1185">Reference proteome</keyword>
<comment type="subcellular location">
    <subcellularLocation>
        <location evidence="3">Cytoplasm</location>
    </subcellularLocation>
</comment>
<evidence type="ECO:0000256" key="2">
    <source>
        <dbReference type="ARBA" id="ARBA00023235"/>
    </source>
</evidence>
<dbReference type="InterPro" id="IPR035990">
    <property type="entry name" value="TIM_sf"/>
</dbReference>
<comment type="catalytic activity">
    <reaction evidence="3">
        <text>D-glyceraldehyde 3-phosphate = dihydroxyacetone phosphate</text>
        <dbReference type="Rhea" id="RHEA:18585"/>
        <dbReference type="ChEBI" id="CHEBI:57642"/>
        <dbReference type="ChEBI" id="CHEBI:59776"/>
        <dbReference type="EC" id="5.3.1.1"/>
    </reaction>
</comment>
<name>A0ABW2EFU1_9ACTN</name>
<dbReference type="NCBIfam" id="NF000722">
    <property type="entry name" value="PRK00042.2-1"/>
    <property type="match status" value="1"/>
</dbReference>
<dbReference type="SUPFAM" id="SSF51351">
    <property type="entry name" value="Triosephosphate isomerase (TIM)"/>
    <property type="match status" value="1"/>
</dbReference>
<proteinExistence type="inferred from homology"/>
<dbReference type="EC" id="5.3.1.1" evidence="3"/>
<evidence type="ECO:0000313" key="5">
    <source>
        <dbReference type="Proteomes" id="UP001596409"/>
    </source>
</evidence>
<organism evidence="4 5">
    <name type="scientific">Streptomyces viridiviolaceus</name>
    <dbReference type="NCBI Taxonomy" id="68282"/>
    <lineage>
        <taxon>Bacteria</taxon>
        <taxon>Bacillati</taxon>
        <taxon>Actinomycetota</taxon>
        <taxon>Actinomycetes</taxon>
        <taxon>Kitasatosporales</taxon>
        <taxon>Streptomycetaceae</taxon>
        <taxon>Streptomyces</taxon>
    </lineage>
</organism>
<dbReference type="InterPro" id="IPR000652">
    <property type="entry name" value="Triosephosphate_isomerase"/>
</dbReference>
<dbReference type="Pfam" id="PF00121">
    <property type="entry name" value="TIM"/>
    <property type="match status" value="1"/>
</dbReference>
<accession>A0ABW2EFU1</accession>
<comment type="caution">
    <text evidence="4">The sequence shown here is derived from an EMBL/GenBank/DDBJ whole genome shotgun (WGS) entry which is preliminary data.</text>
</comment>
<dbReference type="InterPro" id="IPR013785">
    <property type="entry name" value="Aldolase_TIM"/>
</dbReference>
<evidence type="ECO:0000313" key="4">
    <source>
        <dbReference type="EMBL" id="MFC7017928.1"/>
    </source>
</evidence>
<dbReference type="RefSeq" id="WP_229881029.1">
    <property type="nucleotide sequence ID" value="NZ_BMWA01000014.1"/>
</dbReference>
<dbReference type="Gene3D" id="3.20.20.70">
    <property type="entry name" value="Aldolase class I"/>
    <property type="match status" value="1"/>
</dbReference>
<keyword evidence="2 3" id="KW-0413">Isomerase</keyword>
<evidence type="ECO:0000256" key="1">
    <source>
        <dbReference type="ARBA" id="ARBA00007422"/>
    </source>
</evidence>
<gene>
    <name evidence="4" type="ORF">ACFQMH_40840</name>
</gene>
<comment type="similarity">
    <text evidence="1 3">Belongs to the triosephosphate isomerase family.</text>
</comment>
<comment type="pathway">
    <text evidence="3">Carbohydrate biosynthesis; gluconeogenesis.</text>
</comment>
<dbReference type="Proteomes" id="UP001596409">
    <property type="component" value="Unassembled WGS sequence"/>
</dbReference>
<dbReference type="PROSITE" id="PS51440">
    <property type="entry name" value="TIM_2"/>
    <property type="match status" value="1"/>
</dbReference>
<dbReference type="GO" id="GO:0004807">
    <property type="term" value="F:triose-phosphate isomerase activity"/>
    <property type="evidence" value="ECO:0007669"/>
    <property type="project" value="UniProtKB-EC"/>
</dbReference>
<dbReference type="PANTHER" id="PTHR21139:SF42">
    <property type="entry name" value="TRIOSEPHOSPHATE ISOMERASE"/>
    <property type="match status" value="1"/>
</dbReference>
<comment type="subunit">
    <text evidence="3">Homodimer.</text>
</comment>
<keyword evidence="3" id="KW-0312">Gluconeogenesis</keyword>